<organism evidence="1 2">
    <name type="scientific">Belnapia arida</name>
    <dbReference type="NCBI Taxonomy" id="2804533"/>
    <lineage>
        <taxon>Bacteria</taxon>
        <taxon>Pseudomonadati</taxon>
        <taxon>Pseudomonadota</taxon>
        <taxon>Alphaproteobacteria</taxon>
        <taxon>Acetobacterales</taxon>
        <taxon>Roseomonadaceae</taxon>
        <taxon>Belnapia</taxon>
    </lineage>
</organism>
<name>A0ABS1U5P8_9PROT</name>
<sequence length="392" mass="42338">MLRSEHRILTTHTGSLPRPSGLTQLYARRARGEAVDPVAIDVAGREALGGIIPAQIEAGLDVVNNGEQQRDSFALYLRHRLTGIGGESVRATFADIDAYPEFKAEFTRQAGTKEAVSNTALLPAAIGPVAYADARAIEAECDDFAAALAPLSGRYAEAFLTAPSPGIIASIVQNRHYATEEAYLAALAEALAVEYRAVVARGWVLQLDCPDLALERHCSYRDRPLADFLAFVERVVTAINRALAGIPRDRVRLHVCWGNYEAPHDQDVPLAEILPILLRADVGGLVLPFANPRHAHEIRCLERMPLAADQLMVAGVIDTLTNFVEHPEVVAERIERVARAVGDPRRVLAGTDCGFDTSAGRGRVAPDVVWAKLRSLAEGARLASARLFPAAG</sequence>
<dbReference type="Gene3D" id="3.20.20.210">
    <property type="match status" value="1"/>
</dbReference>
<dbReference type="EMBL" id="JAETWB010000010">
    <property type="protein sequence ID" value="MBL6080014.1"/>
    <property type="molecule type" value="Genomic_DNA"/>
</dbReference>
<dbReference type="PANTHER" id="PTHR43844">
    <property type="entry name" value="METHIONINE SYNTHASE"/>
    <property type="match status" value="1"/>
</dbReference>
<accession>A0ABS1U5P8</accession>
<keyword evidence="2" id="KW-1185">Reference proteome</keyword>
<evidence type="ECO:0000313" key="1">
    <source>
        <dbReference type="EMBL" id="MBL6080014.1"/>
    </source>
</evidence>
<keyword evidence="1" id="KW-0808">Transferase</keyword>
<dbReference type="Proteomes" id="UP000660885">
    <property type="component" value="Unassembled WGS sequence"/>
</dbReference>
<dbReference type="RefSeq" id="WP_202833254.1">
    <property type="nucleotide sequence ID" value="NZ_JAETWB010000010.1"/>
</dbReference>
<dbReference type="SUPFAM" id="SSF51726">
    <property type="entry name" value="UROD/MetE-like"/>
    <property type="match status" value="1"/>
</dbReference>
<comment type="caution">
    <text evidence="1">The sequence shown here is derived from an EMBL/GenBank/DDBJ whole genome shotgun (WGS) entry which is preliminary data.</text>
</comment>
<evidence type="ECO:0000313" key="2">
    <source>
        <dbReference type="Proteomes" id="UP000660885"/>
    </source>
</evidence>
<dbReference type="InterPro" id="IPR038071">
    <property type="entry name" value="UROD/MetE-like_sf"/>
</dbReference>
<reference evidence="1 2" key="1">
    <citation type="submission" date="2021-01" db="EMBL/GenBank/DDBJ databases">
        <title>Belnapia mucosa sp. nov. and Belnapia arida sp. nov., isolated from the Tabernas Desert (Almeria, Spain).</title>
        <authorList>
            <person name="Molina-Menor E."/>
            <person name="Vidal-Verdu A."/>
            <person name="Calonge A."/>
            <person name="Satari L."/>
            <person name="Pereto J."/>
            <person name="Porcar M."/>
        </authorList>
    </citation>
    <scope>NUCLEOTIDE SEQUENCE [LARGE SCALE GENOMIC DNA]</scope>
    <source>
        <strain evidence="1 2">T18</strain>
    </source>
</reference>
<dbReference type="PANTHER" id="PTHR43844:SF1">
    <property type="entry name" value="METHIONINE SYNTHASE"/>
    <property type="match status" value="1"/>
</dbReference>
<protein>
    <submittedName>
        <fullName evidence="1">Epoxyalkane--coenzyme M transferase</fullName>
    </submittedName>
</protein>
<proteinExistence type="predicted"/>
<dbReference type="GO" id="GO:0016740">
    <property type="term" value="F:transferase activity"/>
    <property type="evidence" value="ECO:0007669"/>
    <property type="project" value="UniProtKB-KW"/>
</dbReference>
<gene>
    <name evidence="1" type="ORF">JMJ56_18495</name>
</gene>